<dbReference type="SUPFAM" id="SSF158472">
    <property type="entry name" value="HAMP domain-like"/>
    <property type="match status" value="1"/>
</dbReference>
<dbReference type="RefSeq" id="WP_250860529.1">
    <property type="nucleotide sequence ID" value="NZ_JAGSOJ010000003.1"/>
</dbReference>
<keyword evidence="9" id="KW-1133">Transmembrane helix</keyword>
<dbReference type="Pfam" id="PF02518">
    <property type="entry name" value="HATPase_c"/>
    <property type="match status" value="1"/>
</dbReference>
<sequence length="352" mass="39780">MTPTKDKRINASFLSFKEYVIFFVILLVVCCSYNSVYFLYREAGEANNNLIVAAAMFGNLIFTCFAVCIIFAFFRKYYFGRPMKHIGDAARRIAEGDFYVRIEPLRKDGKKDEIEVMIEDFNKMADELSSIETMKGDFIANVSHEIKSPLSVIQSYAMALQNDNLPTDVRREYSETIVTASRKLSDLVSNILKLNKLENQEIFPASDPYELGEQLRYCSLSFEELWEKKNIDFRADIDDVSVCYDENLLELVWNNLISNAIKFTDEGGTIEVSLKAGVSYAIVTVKDTGCGMNEKNGAHIFDKFYQGDTSHSREGNGLGLALVKKVIDVVSGDISVESRLGKGTQFTVRLKI</sequence>
<dbReference type="AlphaFoldDB" id="A0A9J6P5A1"/>
<feature type="transmembrane region" description="Helical" evidence="9">
    <location>
        <begin position="20"/>
        <end position="40"/>
    </location>
</feature>
<dbReference type="InterPro" id="IPR004358">
    <property type="entry name" value="Sig_transdc_His_kin-like_C"/>
</dbReference>
<keyword evidence="13" id="KW-1185">Reference proteome</keyword>
<dbReference type="InterPro" id="IPR036890">
    <property type="entry name" value="HATPase_C_sf"/>
</dbReference>
<dbReference type="CDD" id="cd00075">
    <property type="entry name" value="HATPase"/>
    <property type="match status" value="1"/>
</dbReference>
<evidence type="ECO:0000313" key="13">
    <source>
        <dbReference type="Proteomes" id="UP001056429"/>
    </source>
</evidence>
<keyword evidence="8 9" id="KW-0472">Membrane</keyword>
<keyword evidence="6 12" id="KW-0418">Kinase</keyword>
<dbReference type="InterPro" id="IPR050736">
    <property type="entry name" value="Sensor_HK_Regulatory"/>
</dbReference>
<evidence type="ECO:0000256" key="8">
    <source>
        <dbReference type="ARBA" id="ARBA00023136"/>
    </source>
</evidence>
<keyword evidence="7" id="KW-0902">Two-component regulatory system</keyword>
<evidence type="ECO:0000256" key="9">
    <source>
        <dbReference type="SAM" id="Phobius"/>
    </source>
</evidence>
<dbReference type="InterPro" id="IPR003661">
    <property type="entry name" value="HisK_dim/P_dom"/>
</dbReference>
<dbReference type="CDD" id="cd00082">
    <property type="entry name" value="HisKA"/>
    <property type="match status" value="1"/>
</dbReference>
<evidence type="ECO:0000256" key="1">
    <source>
        <dbReference type="ARBA" id="ARBA00000085"/>
    </source>
</evidence>
<evidence type="ECO:0000259" key="11">
    <source>
        <dbReference type="PROSITE" id="PS50885"/>
    </source>
</evidence>
<evidence type="ECO:0000313" key="12">
    <source>
        <dbReference type="EMBL" id="MCM1991428.1"/>
    </source>
</evidence>
<dbReference type="GO" id="GO:0016020">
    <property type="term" value="C:membrane"/>
    <property type="evidence" value="ECO:0007669"/>
    <property type="project" value="UniProtKB-SubCell"/>
</dbReference>
<dbReference type="SMART" id="SM00388">
    <property type="entry name" value="HisKA"/>
    <property type="match status" value="1"/>
</dbReference>
<dbReference type="SUPFAM" id="SSF55874">
    <property type="entry name" value="ATPase domain of HSP90 chaperone/DNA topoisomerase II/histidine kinase"/>
    <property type="match status" value="1"/>
</dbReference>
<evidence type="ECO:0000256" key="3">
    <source>
        <dbReference type="ARBA" id="ARBA00012438"/>
    </source>
</evidence>
<organism evidence="12 13">
    <name type="scientific">Oceanirhabdus seepicola</name>
    <dbReference type="NCBI Taxonomy" id="2828781"/>
    <lineage>
        <taxon>Bacteria</taxon>
        <taxon>Bacillati</taxon>
        <taxon>Bacillota</taxon>
        <taxon>Clostridia</taxon>
        <taxon>Eubacteriales</taxon>
        <taxon>Clostridiaceae</taxon>
        <taxon>Oceanirhabdus</taxon>
    </lineage>
</organism>
<dbReference type="EC" id="2.7.13.3" evidence="3"/>
<evidence type="ECO:0000259" key="10">
    <source>
        <dbReference type="PROSITE" id="PS50109"/>
    </source>
</evidence>
<evidence type="ECO:0000256" key="2">
    <source>
        <dbReference type="ARBA" id="ARBA00004370"/>
    </source>
</evidence>
<dbReference type="PANTHER" id="PTHR43711">
    <property type="entry name" value="TWO-COMPONENT HISTIDINE KINASE"/>
    <property type="match status" value="1"/>
</dbReference>
<dbReference type="PROSITE" id="PS50885">
    <property type="entry name" value="HAMP"/>
    <property type="match status" value="1"/>
</dbReference>
<proteinExistence type="predicted"/>
<dbReference type="CDD" id="cd06225">
    <property type="entry name" value="HAMP"/>
    <property type="match status" value="1"/>
</dbReference>
<dbReference type="FunFam" id="1.10.287.130:FF:000001">
    <property type="entry name" value="Two-component sensor histidine kinase"/>
    <property type="match status" value="1"/>
</dbReference>
<reference evidence="12" key="1">
    <citation type="journal article" date="2021" name="mSystems">
        <title>Bacteria and Archaea Synergistically Convert Glycine Betaine to Biogenic Methane in the Formosa Cold Seep of the South China Sea.</title>
        <authorList>
            <person name="Li L."/>
            <person name="Zhang W."/>
            <person name="Zhang S."/>
            <person name="Song L."/>
            <person name="Sun Q."/>
            <person name="Zhang H."/>
            <person name="Xiang H."/>
            <person name="Dong X."/>
        </authorList>
    </citation>
    <scope>NUCLEOTIDE SEQUENCE</scope>
    <source>
        <strain evidence="12">ZWT</strain>
    </source>
</reference>
<comment type="catalytic activity">
    <reaction evidence="1">
        <text>ATP + protein L-histidine = ADP + protein N-phospho-L-histidine.</text>
        <dbReference type="EC" id="2.7.13.3"/>
    </reaction>
</comment>
<dbReference type="FunFam" id="3.30.565.10:FF:000006">
    <property type="entry name" value="Sensor histidine kinase WalK"/>
    <property type="match status" value="1"/>
</dbReference>
<dbReference type="Pfam" id="PF00512">
    <property type="entry name" value="HisKA"/>
    <property type="match status" value="1"/>
</dbReference>
<comment type="caution">
    <text evidence="12">The sequence shown here is derived from an EMBL/GenBank/DDBJ whole genome shotgun (WGS) entry which is preliminary data.</text>
</comment>
<dbReference type="InterPro" id="IPR005467">
    <property type="entry name" value="His_kinase_dom"/>
</dbReference>
<dbReference type="InterPro" id="IPR003660">
    <property type="entry name" value="HAMP_dom"/>
</dbReference>
<dbReference type="Pfam" id="PF00672">
    <property type="entry name" value="HAMP"/>
    <property type="match status" value="1"/>
</dbReference>
<evidence type="ECO:0000256" key="5">
    <source>
        <dbReference type="ARBA" id="ARBA00022679"/>
    </source>
</evidence>
<dbReference type="Gene3D" id="1.10.287.130">
    <property type="match status" value="1"/>
</dbReference>
<reference evidence="12" key="2">
    <citation type="submission" date="2021-04" db="EMBL/GenBank/DDBJ databases">
        <authorList>
            <person name="Dong X."/>
        </authorList>
    </citation>
    <scope>NUCLEOTIDE SEQUENCE</scope>
    <source>
        <strain evidence="12">ZWT</strain>
    </source>
</reference>
<keyword evidence="4" id="KW-0597">Phosphoprotein</keyword>
<dbReference type="SUPFAM" id="SSF47384">
    <property type="entry name" value="Homodimeric domain of signal transducing histidine kinase"/>
    <property type="match status" value="1"/>
</dbReference>
<dbReference type="EMBL" id="JAGSOJ010000003">
    <property type="protein sequence ID" value="MCM1991428.1"/>
    <property type="molecule type" value="Genomic_DNA"/>
</dbReference>
<dbReference type="GO" id="GO:0000155">
    <property type="term" value="F:phosphorelay sensor kinase activity"/>
    <property type="evidence" value="ECO:0007669"/>
    <property type="project" value="InterPro"/>
</dbReference>
<dbReference type="InterPro" id="IPR003594">
    <property type="entry name" value="HATPase_dom"/>
</dbReference>
<dbReference type="PROSITE" id="PS50109">
    <property type="entry name" value="HIS_KIN"/>
    <property type="match status" value="1"/>
</dbReference>
<dbReference type="PANTHER" id="PTHR43711:SF26">
    <property type="entry name" value="SENSOR HISTIDINE KINASE RCSC"/>
    <property type="match status" value="1"/>
</dbReference>
<dbReference type="Gene3D" id="3.30.565.10">
    <property type="entry name" value="Histidine kinase-like ATPase, C-terminal domain"/>
    <property type="match status" value="1"/>
</dbReference>
<dbReference type="SMART" id="SM00304">
    <property type="entry name" value="HAMP"/>
    <property type="match status" value="1"/>
</dbReference>
<dbReference type="PRINTS" id="PR00344">
    <property type="entry name" value="BCTRLSENSOR"/>
</dbReference>
<gene>
    <name evidence="12" type="ORF">KDK92_16965</name>
</gene>
<evidence type="ECO:0000256" key="6">
    <source>
        <dbReference type="ARBA" id="ARBA00022777"/>
    </source>
</evidence>
<accession>A0A9J6P5A1</accession>
<feature type="domain" description="HAMP" evidence="11">
    <location>
        <begin position="77"/>
        <end position="133"/>
    </location>
</feature>
<dbReference type="InterPro" id="IPR036097">
    <property type="entry name" value="HisK_dim/P_sf"/>
</dbReference>
<evidence type="ECO:0000256" key="4">
    <source>
        <dbReference type="ARBA" id="ARBA00022553"/>
    </source>
</evidence>
<dbReference type="Proteomes" id="UP001056429">
    <property type="component" value="Unassembled WGS sequence"/>
</dbReference>
<feature type="transmembrane region" description="Helical" evidence="9">
    <location>
        <begin position="52"/>
        <end position="74"/>
    </location>
</feature>
<name>A0A9J6P5A1_9CLOT</name>
<keyword evidence="5" id="KW-0808">Transferase</keyword>
<keyword evidence="9" id="KW-0812">Transmembrane</keyword>
<dbReference type="SMART" id="SM00387">
    <property type="entry name" value="HATPase_c"/>
    <property type="match status" value="1"/>
</dbReference>
<protein>
    <recommendedName>
        <fullName evidence="3">histidine kinase</fullName>
        <ecNumber evidence="3">2.7.13.3</ecNumber>
    </recommendedName>
</protein>
<comment type="subcellular location">
    <subcellularLocation>
        <location evidence="2">Membrane</location>
    </subcellularLocation>
</comment>
<evidence type="ECO:0000256" key="7">
    <source>
        <dbReference type="ARBA" id="ARBA00023012"/>
    </source>
</evidence>
<feature type="domain" description="Histidine kinase" evidence="10">
    <location>
        <begin position="141"/>
        <end position="352"/>
    </location>
</feature>
<dbReference type="Gene3D" id="6.10.340.10">
    <property type="match status" value="1"/>
</dbReference>